<reference evidence="3 4" key="1">
    <citation type="submission" date="2019-01" db="EMBL/GenBank/DDBJ databases">
        <title>Draft genome sequences of three monokaryotic isolates of the white-rot basidiomycete fungus Dichomitus squalens.</title>
        <authorList>
            <consortium name="DOE Joint Genome Institute"/>
            <person name="Lopez S.C."/>
            <person name="Andreopoulos B."/>
            <person name="Pangilinan J."/>
            <person name="Lipzen A."/>
            <person name="Riley R."/>
            <person name="Ahrendt S."/>
            <person name="Ng V."/>
            <person name="Barry K."/>
            <person name="Daum C."/>
            <person name="Grigoriev I.V."/>
            <person name="Hilden K.S."/>
            <person name="Makela M.R."/>
            <person name="de Vries R.P."/>
        </authorList>
    </citation>
    <scope>NUCLEOTIDE SEQUENCE [LARGE SCALE GENOMIC DNA]</scope>
    <source>
        <strain evidence="3 4">CBS 464.89</strain>
    </source>
</reference>
<evidence type="ECO:0000256" key="1">
    <source>
        <dbReference type="SAM" id="Phobius"/>
    </source>
</evidence>
<accession>A0A4Q9PB89</accession>
<dbReference type="InterPro" id="IPR045340">
    <property type="entry name" value="DUF6533"/>
</dbReference>
<organism evidence="3 4">
    <name type="scientific">Dichomitus squalens</name>
    <dbReference type="NCBI Taxonomy" id="114155"/>
    <lineage>
        <taxon>Eukaryota</taxon>
        <taxon>Fungi</taxon>
        <taxon>Dikarya</taxon>
        <taxon>Basidiomycota</taxon>
        <taxon>Agaricomycotina</taxon>
        <taxon>Agaricomycetes</taxon>
        <taxon>Polyporales</taxon>
        <taxon>Polyporaceae</taxon>
        <taxon>Dichomitus</taxon>
    </lineage>
</organism>
<keyword evidence="1" id="KW-1133">Transmembrane helix</keyword>
<keyword evidence="1" id="KW-0812">Transmembrane</keyword>
<keyword evidence="4" id="KW-1185">Reference proteome</keyword>
<keyword evidence="1" id="KW-0472">Membrane</keyword>
<name>A0A4Q9PB89_9APHY</name>
<sequence>MPLAELSYPISIEISNYATVAIIVVVIYECLITIDREVNFAWNGWSRQVSWARCVFLLNRYLTILLCVTGCIQISSTFKTALK</sequence>
<evidence type="ECO:0000313" key="3">
    <source>
        <dbReference type="EMBL" id="TBU51970.1"/>
    </source>
</evidence>
<feature type="transmembrane region" description="Helical" evidence="1">
    <location>
        <begin position="14"/>
        <end position="34"/>
    </location>
</feature>
<dbReference type="Proteomes" id="UP000292082">
    <property type="component" value="Unassembled WGS sequence"/>
</dbReference>
<dbReference type="AlphaFoldDB" id="A0A4Q9PB89"/>
<feature type="transmembrane region" description="Helical" evidence="1">
    <location>
        <begin position="55"/>
        <end position="75"/>
    </location>
</feature>
<feature type="domain" description="DUF6533" evidence="2">
    <location>
        <begin position="17"/>
        <end position="65"/>
    </location>
</feature>
<proteinExistence type="predicted"/>
<dbReference type="EMBL" id="ML145274">
    <property type="protein sequence ID" value="TBU51970.1"/>
    <property type="molecule type" value="Genomic_DNA"/>
</dbReference>
<gene>
    <name evidence="3" type="ORF">BD310DRAFT_941250</name>
</gene>
<evidence type="ECO:0000259" key="2">
    <source>
        <dbReference type="Pfam" id="PF20151"/>
    </source>
</evidence>
<protein>
    <recommendedName>
        <fullName evidence="2">DUF6533 domain-containing protein</fullName>
    </recommendedName>
</protein>
<evidence type="ECO:0000313" key="4">
    <source>
        <dbReference type="Proteomes" id="UP000292082"/>
    </source>
</evidence>
<dbReference type="Pfam" id="PF20151">
    <property type="entry name" value="DUF6533"/>
    <property type="match status" value="1"/>
</dbReference>